<dbReference type="Pfam" id="PF00990">
    <property type="entry name" value="GGDEF"/>
    <property type="match status" value="1"/>
</dbReference>
<name>Q21Y61_ALBFT</name>
<dbReference type="eggNOG" id="COG2199">
    <property type="taxonomic scope" value="Bacteria"/>
</dbReference>
<feature type="coiled-coil region" evidence="1">
    <location>
        <begin position="100"/>
        <end position="127"/>
    </location>
</feature>
<dbReference type="FunFam" id="3.30.70.270:FF:000001">
    <property type="entry name" value="Diguanylate cyclase domain protein"/>
    <property type="match status" value="1"/>
</dbReference>
<feature type="domain" description="GGDEF" evidence="3">
    <location>
        <begin position="158"/>
        <end position="288"/>
    </location>
</feature>
<evidence type="ECO:0000313" key="4">
    <source>
        <dbReference type="EMBL" id="ABD69292.1"/>
    </source>
</evidence>
<dbReference type="EMBL" id="CP000267">
    <property type="protein sequence ID" value="ABD69292.1"/>
    <property type="molecule type" value="Genomic_DNA"/>
</dbReference>
<gene>
    <name evidence="4" type="ordered locus">Rfer_1560</name>
</gene>
<dbReference type="Gene3D" id="3.30.70.270">
    <property type="match status" value="1"/>
</dbReference>
<dbReference type="AlphaFoldDB" id="Q21Y61"/>
<dbReference type="PANTHER" id="PTHR46663">
    <property type="entry name" value="DIGUANYLATE CYCLASE DGCT-RELATED"/>
    <property type="match status" value="1"/>
</dbReference>
<dbReference type="SUPFAM" id="SSF55073">
    <property type="entry name" value="Nucleotide cyclase"/>
    <property type="match status" value="1"/>
</dbReference>
<keyword evidence="2" id="KW-1133">Transmembrane helix</keyword>
<dbReference type="CDD" id="cd01949">
    <property type="entry name" value="GGDEF"/>
    <property type="match status" value="1"/>
</dbReference>
<dbReference type="HOGENOM" id="CLU_966048_0_0_4"/>
<accession>Q21Y61</accession>
<dbReference type="KEGG" id="rfr:Rfer_1560"/>
<dbReference type="InterPro" id="IPR029787">
    <property type="entry name" value="Nucleotide_cyclase"/>
</dbReference>
<dbReference type="SMART" id="SM00267">
    <property type="entry name" value="GGDEF"/>
    <property type="match status" value="1"/>
</dbReference>
<feature type="transmembrane region" description="Helical" evidence="2">
    <location>
        <begin position="45"/>
        <end position="64"/>
    </location>
</feature>
<proteinExistence type="predicted"/>
<dbReference type="InterPro" id="IPR052163">
    <property type="entry name" value="DGC-Regulatory_Protein"/>
</dbReference>
<dbReference type="PANTHER" id="PTHR46663:SF2">
    <property type="entry name" value="GGDEF DOMAIN-CONTAINING PROTEIN"/>
    <property type="match status" value="1"/>
</dbReference>
<dbReference type="NCBIfam" id="TIGR00254">
    <property type="entry name" value="GGDEF"/>
    <property type="match status" value="1"/>
</dbReference>
<dbReference type="InterPro" id="IPR000160">
    <property type="entry name" value="GGDEF_dom"/>
</dbReference>
<feature type="transmembrane region" description="Helical" evidence="2">
    <location>
        <begin position="18"/>
        <end position="39"/>
    </location>
</feature>
<dbReference type="RefSeq" id="WP_011463860.1">
    <property type="nucleotide sequence ID" value="NC_007908.1"/>
</dbReference>
<dbReference type="PROSITE" id="PS50887">
    <property type="entry name" value="GGDEF"/>
    <property type="match status" value="1"/>
</dbReference>
<dbReference type="STRING" id="338969.Rfer_1560"/>
<evidence type="ECO:0000313" key="5">
    <source>
        <dbReference type="Proteomes" id="UP000008332"/>
    </source>
</evidence>
<sequence>MSWIEEQHLSSSNRHQRWWLGLSIALLSGLVIFVSTIVAVTGQPMAALLTVCSMVLIGISFVLYRRLHLARLQREEVLALLSRKQWPTCEGLCHLESSLAKCAARRIQVLQAEIADLQDREQRLKVQAHHDGLTGLANRFLLTDRFQFTVERAKRSGQSFALLMVDLNDFKAINDHHGHVAGDEVLVVTAQRLSSAVRASDTVARIGGDEFVLIIESIEDPQEMLHIGEKLFDMLTDPITLNTGVVAKLGASIGLALYPDDGASLNDLLNVADQAMYECKSTGSMSLQ</sequence>
<organism evidence="4 5">
    <name type="scientific">Albidiferax ferrireducens (strain ATCC BAA-621 / DSM 15236 / T118)</name>
    <name type="common">Rhodoferax ferrireducens</name>
    <dbReference type="NCBI Taxonomy" id="338969"/>
    <lineage>
        <taxon>Bacteria</taxon>
        <taxon>Pseudomonadati</taxon>
        <taxon>Pseudomonadota</taxon>
        <taxon>Betaproteobacteria</taxon>
        <taxon>Burkholderiales</taxon>
        <taxon>Comamonadaceae</taxon>
        <taxon>Rhodoferax</taxon>
    </lineage>
</organism>
<protein>
    <submittedName>
        <fullName evidence="4">Diguanylate cyclase</fullName>
    </submittedName>
</protein>
<keyword evidence="5" id="KW-1185">Reference proteome</keyword>
<reference evidence="5" key="1">
    <citation type="submission" date="2006-02" db="EMBL/GenBank/DDBJ databases">
        <title>Complete sequence of chromosome of Rhodoferax ferrireducens DSM 15236.</title>
        <authorList>
            <person name="Copeland A."/>
            <person name="Lucas S."/>
            <person name="Lapidus A."/>
            <person name="Barry K."/>
            <person name="Detter J.C."/>
            <person name="Glavina del Rio T."/>
            <person name="Hammon N."/>
            <person name="Israni S."/>
            <person name="Pitluck S."/>
            <person name="Brettin T."/>
            <person name="Bruce D."/>
            <person name="Han C."/>
            <person name="Tapia R."/>
            <person name="Gilna P."/>
            <person name="Kiss H."/>
            <person name="Schmutz J."/>
            <person name="Larimer F."/>
            <person name="Land M."/>
            <person name="Kyrpides N."/>
            <person name="Ivanova N."/>
            <person name="Richardson P."/>
        </authorList>
    </citation>
    <scope>NUCLEOTIDE SEQUENCE [LARGE SCALE GENOMIC DNA]</scope>
    <source>
        <strain evidence="5">ATCC BAA-621 / DSM 15236 / T118</strain>
    </source>
</reference>
<evidence type="ECO:0000256" key="2">
    <source>
        <dbReference type="SAM" id="Phobius"/>
    </source>
</evidence>
<dbReference type="Proteomes" id="UP000008332">
    <property type="component" value="Chromosome"/>
</dbReference>
<dbReference type="InterPro" id="IPR043128">
    <property type="entry name" value="Rev_trsase/Diguanyl_cyclase"/>
</dbReference>
<keyword evidence="2" id="KW-0812">Transmembrane</keyword>
<dbReference type="GO" id="GO:0003824">
    <property type="term" value="F:catalytic activity"/>
    <property type="evidence" value="ECO:0007669"/>
    <property type="project" value="UniProtKB-ARBA"/>
</dbReference>
<keyword evidence="2" id="KW-0472">Membrane</keyword>
<evidence type="ECO:0000256" key="1">
    <source>
        <dbReference type="SAM" id="Coils"/>
    </source>
</evidence>
<keyword evidence="1" id="KW-0175">Coiled coil</keyword>
<evidence type="ECO:0000259" key="3">
    <source>
        <dbReference type="PROSITE" id="PS50887"/>
    </source>
</evidence>